<evidence type="ECO:0008006" key="3">
    <source>
        <dbReference type="Google" id="ProtNLM"/>
    </source>
</evidence>
<evidence type="ECO:0000313" key="1">
    <source>
        <dbReference type="EMBL" id="ARN78799.1"/>
    </source>
</evidence>
<reference evidence="1 2" key="1">
    <citation type="submission" date="2016-11" db="EMBL/GenBank/DDBJ databases">
        <title>Trade-off between light-utilization and light-protection in marine flavobacteria.</title>
        <authorList>
            <person name="Kumagai Y."/>
        </authorList>
    </citation>
    <scope>NUCLEOTIDE SEQUENCE [LARGE SCALE GENOMIC DNA]</scope>
    <source>
        <strain evidence="1 2">JCM 13191</strain>
    </source>
</reference>
<dbReference type="OrthoDB" id="2419402at2"/>
<gene>
    <name evidence="1" type="ORF">BST97_12810</name>
</gene>
<name>A0A1W6MMT5_9FLAO</name>
<organism evidence="1 2">
    <name type="scientific">Nonlabens spongiae</name>
    <dbReference type="NCBI Taxonomy" id="331648"/>
    <lineage>
        <taxon>Bacteria</taxon>
        <taxon>Pseudomonadati</taxon>
        <taxon>Bacteroidota</taxon>
        <taxon>Flavobacteriia</taxon>
        <taxon>Flavobacteriales</taxon>
        <taxon>Flavobacteriaceae</taxon>
        <taxon>Nonlabens</taxon>
    </lineage>
</organism>
<dbReference type="RefSeq" id="WP_085767604.1">
    <property type="nucleotide sequence ID" value="NZ_CP019344.1"/>
</dbReference>
<evidence type="ECO:0000313" key="2">
    <source>
        <dbReference type="Proteomes" id="UP000193431"/>
    </source>
</evidence>
<dbReference type="EMBL" id="CP019344">
    <property type="protein sequence ID" value="ARN78799.1"/>
    <property type="molecule type" value="Genomic_DNA"/>
</dbReference>
<proteinExistence type="predicted"/>
<dbReference type="Proteomes" id="UP000193431">
    <property type="component" value="Chromosome"/>
</dbReference>
<keyword evidence="2" id="KW-1185">Reference proteome</keyword>
<sequence length="217" mass="25085">MKKIGMIFNGVWSHYTFATAPKYKHLIKLIYIFDFDEQSLEGLEALIIPFQLNQKELSKRKDLIYQFLKNGKKVFVEGDSSMDWIDGKWEDRPVNNYWWVEDPENPPVSETDFSHPVYQGLSQRHSCWHTHGSYVSMPSQATAIQLKPDGEIITWQTHQYGGTLMATTLDPIVEHGVQQITHLDNYVDNLIEWLSGERPTGKFEVPRENYGVASHVA</sequence>
<accession>A0A1W6MMT5</accession>
<dbReference type="STRING" id="331648.BST97_12810"/>
<dbReference type="SUPFAM" id="SSF52317">
    <property type="entry name" value="Class I glutamine amidotransferase-like"/>
    <property type="match status" value="1"/>
</dbReference>
<protein>
    <recommendedName>
        <fullName evidence="3">ThuA-like domain-containing protein</fullName>
    </recommendedName>
</protein>
<dbReference type="InterPro" id="IPR029062">
    <property type="entry name" value="Class_I_gatase-like"/>
</dbReference>
<dbReference type="AlphaFoldDB" id="A0A1W6MMT5"/>